<dbReference type="EMBL" id="MCGT01000014">
    <property type="protein sequence ID" value="ORX54067.1"/>
    <property type="molecule type" value="Genomic_DNA"/>
</dbReference>
<evidence type="ECO:0008006" key="4">
    <source>
        <dbReference type="Google" id="ProtNLM"/>
    </source>
</evidence>
<protein>
    <recommendedName>
        <fullName evidence="4">NADH-ubiquinone reductase complex 1 MLRQ subunit</fullName>
    </recommendedName>
</protein>
<evidence type="ECO:0000256" key="1">
    <source>
        <dbReference type="SAM" id="Phobius"/>
    </source>
</evidence>
<organism evidence="2 3">
    <name type="scientific">Hesseltinella vesiculosa</name>
    <dbReference type="NCBI Taxonomy" id="101127"/>
    <lineage>
        <taxon>Eukaryota</taxon>
        <taxon>Fungi</taxon>
        <taxon>Fungi incertae sedis</taxon>
        <taxon>Mucoromycota</taxon>
        <taxon>Mucoromycotina</taxon>
        <taxon>Mucoromycetes</taxon>
        <taxon>Mucorales</taxon>
        <taxon>Cunninghamellaceae</taxon>
        <taxon>Hesseltinella</taxon>
    </lineage>
</organism>
<evidence type="ECO:0000313" key="2">
    <source>
        <dbReference type="EMBL" id="ORX54067.1"/>
    </source>
</evidence>
<feature type="transmembrane region" description="Helical" evidence="1">
    <location>
        <begin position="20"/>
        <end position="38"/>
    </location>
</feature>
<dbReference type="OrthoDB" id="5511684at2759"/>
<dbReference type="PANTHER" id="PTHR14256">
    <property type="entry name" value="NADH-UBIQUINONE OXIDOREDUCTASE MLRQ SUBUNIT"/>
    <property type="match status" value="1"/>
</dbReference>
<keyword evidence="1" id="KW-0812">Transmembrane</keyword>
<reference evidence="2 3" key="1">
    <citation type="submission" date="2016-07" db="EMBL/GenBank/DDBJ databases">
        <title>Pervasive Adenine N6-methylation of Active Genes in Fungi.</title>
        <authorList>
            <consortium name="DOE Joint Genome Institute"/>
            <person name="Mondo S.J."/>
            <person name="Dannebaum R.O."/>
            <person name="Kuo R.C."/>
            <person name="Labutti K."/>
            <person name="Haridas S."/>
            <person name="Kuo A."/>
            <person name="Salamov A."/>
            <person name="Ahrendt S.R."/>
            <person name="Lipzen A."/>
            <person name="Sullivan W."/>
            <person name="Andreopoulos W.B."/>
            <person name="Clum A."/>
            <person name="Lindquist E."/>
            <person name="Daum C."/>
            <person name="Ramamoorthy G.K."/>
            <person name="Gryganskyi A."/>
            <person name="Culley D."/>
            <person name="Magnuson J.K."/>
            <person name="James T.Y."/>
            <person name="O'Malley M.A."/>
            <person name="Stajich J.E."/>
            <person name="Spatafora J.W."/>
            <person name="Visel A."/>
            <person name="Grigoriev I.V."/>
        </authorList>
    </citation>
    <scope>NUCLEOTIDE SEQUENCE [LARGE SCALE GENOMIC DNA]</scope>
    <source>
        <strain evidence="2 3">NRRL 3301</strain>
    </source>
</reference>
<keyword evidence="3" id="KW-1185">Reference proteome</keyword>
<dbReference type="STRING" id="101127.A0A1X2GHV1"/>
<dbReference type="Pfam" id="PF06522">
    <property type="entry name" value="B12D"/>
    <property type="match status" value="1"/>
</dbReference>
<dbReference type="AlphaFoldDB" id="A0A1X2GHV1"/>
<evidence type="ECO:0000313" key="3">
    <source>
        <dbReference type="Proteomes" id="UP000242146"/>
    </source>
</evidence>
<sequence length="85" mass="9943">MVAAQAAKKSFWSIWYKTEIIPIYVTVGGAVGLASWYLTRLARHPETVWDRKNNPFPWQNVQQNENTKLHAVNAKFDKFHSRDRL</sequence>
<accession>A0A1X2GHV1</accession>
<dbReference type="InterPro" id="IPR010530">
    <property type="entry name" value="B12D"/>
</dbReference>
<name>A0A1X2GHV1_9FUNG</name>
<keyword evidence="1" id="KW-1133">Transmembrane helix</keyword>
<dbReference type="PANTHER" id="PTHR14256:SF1">
    <property type="entry name" value="GEO09626P1"/>
    <property type="match status" value="1"/>
</dbReference>
<comment type="caution">
    <text evidence="2">The sequence shown here is derived from an EMBL/GenBank/DDBJ whole genome shotgun (WGS) entry which is preliminary data.</text>
</comment>
<proteinExistence type="predicted"/>
<gene>
    <name evidence="2" type="ORF">DM01DRAFT_1335919</name>
</gene>
<keyword evidence="1" id="KW-0472">Membrane</keyword>
<dbReference type="Proteomes" id="UP000242146">
    <property type="component" value="Unassembled WGS sequence"/>
</dbReference>